<feature type="binding site" evidence="7">
    <location>
        <position position="39"/>
    </location>
    <ligand>
        <name>Fe cation</name>
        <dbReference type="ChEBI" id="CHEBI:24875"/>
    </ligand>
</feature>
<name>A0A9D8PND6_9DELT</name>
<dbReference type="PRINTS" id="PR00163">
    <property type="entry name" value="RUBREDOXIN"/>
</dbReference>
<dbReference type="PIRSF" id="PIRSF000071">
    <property type="entry name" value="Rubredoxin"/>
    <property type="match status" value="1"/>
</dbReference>
<dbReference type="InterPro" id="IPR024922">
    <property type="entry name" value="Rubredoxin"/>
</dbReference>
<dbReference type="PANTHER" id="PTHR47627">
    <property type="entry name" value="RUBREDOXIN"/>
    <property type="match status" value="1"/>
</dbReference>
<protein>
    <recommendedName>
        <fullName evidence="6">Rubredoxin</fullName>
    </recommendedName>
</protein>
<evidence type="ECO:0000256" key="7">
    <source>
        <dbReference type="PIRSR" id="PIRSR000071-1"/>
    </source>
</evidence>
<dbReference type="PROSITE" id="PS00202">
    <property type="entry name" value="RUBREDOXIN"/>
    <property type="match status" value="1"/>
</dbReference>
<dbReference type="InterPro" id="IPR024935">
    <property type="entry name" value="Rubredoxin_dom"/>
</dbReference>
<evidence type="ECO:0000256" key="4">
    <source>
        <dbReference type="ARBA" id="ARBA00022982"/>
    </source>
</evidence>
<comment type="caution">
    <text evidence="9">The sequence shown here is derived from an EMBL/GenBank/DDBJ whole genome shotgun (WGS) entry which is preliminary data.</text>
</comment>
<feature type="binding site" evidence="7">
    <location>
        <position position="9"/>
    </location>
    <ligand>
        <name>Fe cation</name>
        <dbReference type="ChEBI" id="CHEBI:24875"/>
    </ligand>
</feature>
<dbReference type="GO" id="GO:0005506">
    <property type="term" value="F:iron ion binding"/>
    <property type="evidence" value="ECO:0007669"/>
    <property type="project" value="InterPro"/>
</dbReference>
<dbReference type="AlphaFoldDB" id="A0A9D8PND6"/>
<dbReference type="InterPro" id="IPR050526">
    <property type="entry name" value="Rubredoxin_ET"/>
</dbReference>
<dbReference type="InterPro" id="IPR024934">
    <property type="entry name" value="Rubredoxin-like_dom"/>
</dbReference>
<evidence type="ECO:0000256" key="3">
    <source>
        <dbReference type="ARBA" id="ARBA00022723"/>
    </source>
</evidence>
<keyword evidence="4 6" id="KW-0249">Electron transport</keyword>
<dbReference type="GO" id="GO:0009055">
    <property type="term" value="F:electron transfer activity"/>
    <property type="evidence" value="ECO:0007669"/>
    <property type="project" value="InterPro"/>
</dbReference>
<accession>A0A9D8PND6</accession>
<evidence type="ECO:0000256" key="1">
    <source>
        <dbReference type="ARBA" id="ARBA00005337"/>
    </source>
</evidence>
<evidence type="ECO:0000313" key="10">
    <source>
        <dbReference type="Proteomes" id="UP000809273"/>
    </source>
</evidence>
<gene>
    <name evidence="9" type="ORF">JW984_02085</name>
</gene>
<dbReference type="PANTHER" id="PTHR47627:SF1">
    <property type="entry name" value="RUBREDOXIN-1-RELATED"/>
    <property type="match status" value="1"/>
</dbReference>
<dbReference type="Pfam" id="PF00301">
    <property type="entry name" value="Rubredoxin"/>
    <property type="match status" value="1"/>
</dbReference>
<feature type="binding site" evidence="7">
    <location>
        <position position="42"/>
    </location>
    <ligand>
        <name>Fe cation</name>
        <dbReference type="ChEBI" id="CHEBI:24875"/>
    </ligand>
</feature>
<dbReference type="Gene3D" id="2.20.28.10">
    <property type="match status" value="1"/>
</dbReference>
<keyword evidence="5 6" id="KW-0408">Iron</keyword>
<dbReference type="SUPFAM" id="SSF57802">
    <property type="entry name" value="Rubredoxin-like"/>
    <property type="match status" value="1"/>
</dbReference>
<feature type="domain" description="Rubredoxin-like" evidence="8">
    <location>
        <begin position="1"/>
        <end position="52"/>
    </location>
</feature>
<dbReference type="CDD" id="cd00730">
    <property type="entry name" value="rubredoxin"/>
    <property type="match status" value="1"/>
</dbReference>
<dbReference type="FunFam" id="2.20.28.10:FF:000001">
    <property type="entry name" value="Rubredoxin"/>
    <property type="match status" value="1"/>
</dbReference>
<comment type="similarity">
    <text evidence="1 6">Belongs to the rubredoxin family.</text>
</comment>
<dbReference type="InterPro" id="IPR018527">
    <property type="entry name" value="Rubredoxin_Fe_BS"/>
</dbReference>
<dbReference type="Proteomes" id="UP000809273">
    <property type="component" value="Unassembled WGS sequence"/>
</dbReference>
<comment type="cofactor">
    <cofactor evidence="6 7">
        <name>Fe(3+)</name>
        <dbReference type="ChEBI" id="CHEBI:29034"/>
    </cofactor>
    <text evidence="6 7">Binds 1 Fe(3+) ion per subunit.</text>
</comment>
<organism evidence="9 10">
    <name type="scientific">Candidatus Zymogenus saltonus</name>
    <dbReference type="NCBI Taxonomy" id="2844893"/>
    <lineage>
        <taxon>Bacteria</taxon>
        <taxon>Deltaproteobacteria</taxon>
        <taxon>Candidatus Zymogenia</taxon>
        <taxon>Candidatus Zymogeniales</taxon>
        <taxon>Candidatus Zymogenaceae</taxon>
        <taxon>Candidatus Zymogenus</taxon>
    </lineage>
</organism>
<keyword evidence="2 6" id="KW-0813">Transport</keyword>
<evidence type="ECO:0000256" key="5">
    <source>
        <dbReference type="ARBA" id="ARBA00023004"/>
    </source>
</evidence>
<dbReference type="PROSITE" id="PS50903">
    <property type="entry name" value="RUBREDOXIN_LIKE"/>
    <property type="match status" value="1"/>
</dbReference>
<dbReference type="EMBL" id="JAFGIX010000009">
    <property type="protein sequence ID" value="MBN1571967.1"/>
    <property type="molecule type" value="Genomic_DNA"/>
</dbReference>
<evidence type="ECO:0000313" key="9">
    <source>
        <dbReference type="EMBL" id="MBN1571967.1"/>
    </source>
</evidence>
<evidence type="ECO:0000256" key="2">
    <source>
        <dbReference type="ARBA" id="ARBA00022448"/>
    </source>
</evidence>
<reference evidence="9" key="2">
    <citation type="submission" date="2021-01" db="EMBL/GenBank/DDBJ databases">
        <authorList>
            <person name="Hahn C.R."/>
            <person name="Youssef N.H."/>
            <person name="Elshahed M."/>
        </authorList>
    </citation>
    <scope>NUCLEOTIDE SEQUENCE</scope>
    <source>
        <strain evidence="9">Zod_Metabat.24</strain>
    </source>
</reference>
<dbReference type="GO" id="GO:0043448">
    <property type="term" value="P:alkane catabolic process"/>
    <property type="evidence" value="ECO:0007669"/>
    <property type="project" value="TreeGrafter"/>
</dbReference>
<evidence type="ECO:0000259" key="8">
    <source>
        <dbReference type="PROSITE" id="PS50903"/>
    </source>
</evidence>
<sequence>MNDFMCTVCGYIYDTNEGNDEAGVEPGTEFQDLPEDWACPVCGAARDEFLKET</sequence>
<reference evidence="9" key="1">
    <citation type="journal article" date="2021" name="Environ. Microbiol.">
        <title>Genomic characterization of three novel Desulfobacterota classes expand the metabolic and phylogenetic diversity of the phylum.</title>
        <authorList>
            <person name="Murphy C.L."/>
            <person name="Biggerstaff J."/>
            <person name="Eichhorn A."/>
            <person name="Ewing E."/>
            <person name="Shahan R."/>
            <person name="Soriano D."/>
            <person name="Stewart S."/>
            <person name="VanMol K."/>
            <person name="Walker R."/>
            <person name="Walters P."/>
            <person name="Elshahed M.S."/>
            <person name="Youssef N.H."/>
        </authorList>
    </citation>
    <scope>NUCLEOTIDE SEQUENCE</scope>
    <source>
        <strain evidence="9">Zod_Metabat.24</strain>
    </source>
</reference>
<keyword evidence="3 6" id="KW-0479">Metal-binding</keyword>
<evidence type="ECO:0000256" key="6">
    <source>
        <dbReference type="PIRNR" id="PIRNR000071"/>
    </source>
</evidence>
<feature type="binding site" evidence="7">
    <location>
        <position position="6"/>
    </location>
    <ligand>
        <name>Fe cation</name>
        <dbReference type="ChEBI" id="CHEBI:24875"/>
    </ligand>
</feature>
<proteinExistence type="inferred from homology"/>